<sequence length="364" mass="41498">MRVVPVKNIRPGVELAKPVYDEHGRVLVQTNMQLTEVMIKRLKNMNITYAVIREENTDDILIHSPIPDEQRIEAIQQIKHTFQNVKSDYLMNSNHLLEKAAVKLEVLVKELTTELSKNEEVIHYLSDLLIVDDYLFAHSLNVSMYTLALAQELHVNSSDLEQLGLGAVLHDIGKTMIPDEIINKPGKLEKDEWKIVQAHTEYGFEILRHAHNIPLLVAHCAYQHHERMDGSGYPRGIQQNEIHPFAKIIGVADVFDAVTSNRVYRDAMLPHEGLDILYSGAGTQFDKHLVETFKKTVALYPNGLTVKLSDGRVGVVARQNRQLFDRPVVRILQENDRNVNPYDLDMKDVLDVTIVSTDNLHKQD</sequence>
<comment type="caution">
    <text evidence="1">The sequence shown here is derived from an EMBL/GenBank/DDBJ whole genome shotgun (WGS) entry which is preliminary data.</text>
</comment>
<proteinExistence type="predicted"/>
<accession>A0ACC6M1E2</accession>
<dbReference type="EC" id="3.1.4.-" evidence="1"/>
<dbReference type="EMBL" id="JAWZSR010000001">
    <property type="protein sequence ID" value="MDX8044733.1"/>
    <property type="molecule type" value="Genomic_DNA"/>
</dbReference>
<dbReference type="Proteomes" id="UP001277972">
    <property type="component" value="Unassembled WGS sequence"/>
</dbReference>
<keyword evidence="2" id="KW-1185">Reference proteome</keyword>
<evidence type="ECO:0000313" key="1">
    <source>
        <dbReference type="EMBL" id="MDX8044733.1"/>
    </source>
</evidence>
<reference evidence="1" key="1">
    <citation type="submission" date="2023-11" db="EMBL/GenBank/DDBJ databases">
        <title>Gracilibacillus pellucida a moderately halophilic bacterium isolated from saline soil in Xinjiang province.</title>
        <authorList>
            <person name="Zhang Z."/>
            <person name="Tan F."/>
            <person name="Wang Y."/>
            <person name="Xia M."/>
        </authorList>
    </citation>
    <scope>NUCLEOTIDE SEQUENCE</scope>
    <source>
        <strain evidence="1">S3-1-1</strain>
    </source>
</reference>
<evidence type="ECO:0000313" key="2">
    <source>
        <dbReference type="Proteomes" id="UP001277972"/>
    </source>
</evidence>
<protein>
    <submittedName>
        <fullName evidence="1">HD-GYP domain-containing protein</fullName>
        <ecNumber evidence="1">3.1.4.-</ecNumber>
    </submittedName>
</protein>
<gene>
    <name evidence="1" type="ORF">SH601_01930</name>
</gene>
<keyword evidence="1" id="KW-0378">Hydrolase</keyword>
<name>A0ACC6M1E2_9BACI</name>
<organism evidence="1 2">
    <name type="scientific">Gracilibacillus pellucidus</name>
    <dbReference type="NCBI Taxonomy" id="3095368"/>
    <lineage>
        <taxon>Bacteria</taxon>
        <taxon>Bacillati</taxon>
        <taxon>Bacillota</taxon>
        <taxon>Bacilli</taxon>
        <taxon>Bacillales</taxon>
        <taxon>Bacillaceae</taxon>
        <taxon>Gracilibacillus</taxon>
    </lineage>
</organism>